<dbReference type="AlphaFoldDB" id="A0A9W8YXK2"/>
<dbReference type="EMBL" id="JAPEVB010000002">
    <property type="protein sequence ID" value="KAJ4393698.1"/>
    <property type="molecule type" value="Genomic_DNA"/>
</dbReference>
<reference evidence="1" key="1">
    <citation type="submission" date="2022-10" db="EMBL/GenBank/DDBJ databases">
        <title>Tapping the CABI collections for fungal endophytes: first genome assemblies for Collariella, Neodidymelliopsis, Ascochyta clinopodiicola, Didymella pomorum, Didymosphaeria variabile, Neocosmospora piperis and Neocucurbitaria cava.</title>
        <authorList>
            <person name="Hill R."/>
        </authorList>
    </citation>
    <scope>NUCLEOTIDE SEQUENCE</scope>
    <source>
        <strain evidence="1">IMI 355082</strain>
    </source>
</reference>
<comment type="caution">
    <text evidence="1">The sequence shown here is derived from an EMBL/GenBank/DDBJ whole genome shotgun (WGS) entry which is preliminary data.</text>
</comment>
<accession>A0A9W8YXK2</accession>
<evidence type="ECO:0000313" key="1">
    <source>
        <dbReference type="EMBL" id="KAJ4393698.1"/>
    </source>
</evidence>
<gene>
    <name evidence="1" type="ORF">N0V93_002913</name>
</gene>
<keyword evidence="2" id="KW-1185">Reference proteome</keyword>
<evidence type="ECO:0000313" key="2">
    <source>
        <dbReference type="Proteomes" id="UP001140453"/>
    </source>
</evidence>
<organism evidence="1 2">
    <name type="scientific">Gnomoniopsis smithogilvyi</name>
    <dbReference type="NCBI Taxonomy" id="1191159"/>
    <lineage>
        <taxon>Eukaryota</taxon>
        <taxon>Fungi</taxon>
        <taxon>Dikarya</taxon>
        <taxon>Ascomycota</taxon>
        <taxon>Pezizomycotina</taxon>
        <taxon>Sordariomycetes</taxon>
        <taxon>Sordariomycetidae</taxon>
        <taxon>Diaporthales</taxon>
        <taxon>Gnomoniaceae</taxon>
        <taxon>Gnomoniopsis</taxon>
    </lineage>
</organism>
<name>A0A9W8YXK2_9PEZI</name>
<proteinExistence type="predicted"/>
<protein>
    <submittedName>
        <fullName evidence="1">Uncharacterized protein</fullName>
    </submittedName>
</protein>
<dbReference type="Proteomes" id="UP001140453">
    <property type="component" value="Unassembled WGS sequence"/>
</dbReference>
<sequence length="98" mass="11020">MECSMRKTIICADEFFSKFYMQLAIAHKLLPIVGYRNPRVVVTRQAFAPEYSSMQDVCKFVVTAETTVFPALPSALHIVQAAVLLRKLCGSDEQQHPS</sequence>